<protein>
    <submittedName>
        <fullName evidence="2">Uncharacterized protein</fullName>
    </submittedName>
</protein>
<evidence type="ECO:0000313" key="2">
    <source>
        <dbReference type="EMBL" id="QLG60558.1"/>
    </source>
</evidence>
<evidence type="ECO:0000256" key="1">
    <source>
        <dbReference type="SAM" id="MobiDB-lite"/>
    </source>
</evidence>
<proteinExistence type="predicted"/>
<dbReference type="GeneID" id="56036168"/>
<name>A0A7D5Q8X8_9EURY</name>
<gene>
    <name evidence="2" type="ORF">HUG12_01875</name>
</gene>
<feature type="compositionally biased region" description="Acidic residues" evidence="1">
    <location>
        <begin position="1"/>
        <end position="13"/>
    </location>
</feature>
<reference evidence="2 3" key="1">
    <citation type="submission" date="2020-06" db="EMBL/GenBank/DDBJ databases">
        <title>NJ-3-1, isolated from saline soil.</title>
        <authorList>
            <person name="Cui H.L."/>
            <person name="Shi X."/>
        </authorList>
    </citation>
    <scope>NUCLEOTIDE SEQUENCE [LARGE SCALE GENOMIC DNA]</scope>
    <source>
        <strain evidence="2 3">NJ-3-1</strain>
    </source>
</reference>
<sequence>MADDESEEAEEPAVELGEGPAVEGAPVARVASRLTWPQEKSRIVEKEGDAVIRTPDGPCELDEVLDAVDVTYFDRRQTFVAAVEDVVGRGPVETAE</sequence>
<feature type="region of interest" description="Disordered" evidence="1">
    <location>
        <begin position="1"/>
        <end position="25"/>
    </location>
</feature>
<dbReference type="Proteomes" id="UP000509626">
    <property type="component" value="Chromosome"/>
</dbReference>
<accession>A0A7D5Q8X8</accession>
<dbReference type="RefSeq" id="WP_179267144.1">
    <property type="nucleotide sequence ID" value="NZ_CP058579.1"/>
</dbReference>
<dbReference type="EMBL" id="CP058579">
    <property type="protein sequence ID" value="QLG60558.1"/>
    <property type="molecule type" value="Genomic_DNA"/>
</dbReference>
<dbReference type="KEGG" id="halu:HUG12_01875"/>
<evidence type="ECO:0000313" key="3">
    <source>
        <dbReference type="Proteomes" id="UP000509626"/>
    </source>
</evidence>
<organism evidence="2 3">
    <name type="scientific">Halorarum salinum</name>
    <dbReference type="NCBI Taxonomy" id="2743089"/>
    <lineage>
        <taxon>Archaea</taxon>
        <taxon>Methanobacteriati</taxon>
        <taxon>Methanobacteriota</taxon>
        <taxon>Stenosarchaea group</taxon>
        <taxon>Halobacteria</taxon>
        <taxon>Halobacteriales</taxon>
        <taxon>Haloferacaceae</taxon>
        <taxon>Halorarum</taxon>
    </lineage>
</organism>
<dbReference type="InterPro" id="IPR043899">
    <property type="entry name" value="DUF5789"/>
</dbReference>
<keyword evidence="3" id="KW-1185">Reference proteome</keyword>
<dbReference type="AlphaFoldDB" id="A0A7D5Q8X8"/>
<dbReference type="Pfam" id="PF19102">
    <property type="entry name" value="DUF5789"/>
    <property type="match status" value="1"/>
</dbReference>
<dbReference type="OrthoDB" id="195084at2157"/>